<gene>
    <name evidence="9" type="ORF">A2115_03480</name>
</gene>
<evidence type="ECO:0000256" key="7">
    <source>
        <dbReference type="ARBA" id="ARBA00048741"/>
    </source>
</evidence>
<dbReference type="GO" id="GO:0004066">
    <property type="term" value="F:asparagine synthase (glutamine-hydrolyzing) activity"/>
    <property type="evidence" value="ECO:0007669"/>
    <property type="project" value="UniProtKB-EC"/>
</dbReference>
<dbReference type="GO" id="GO:0005524">
    <property type="term" value="F:ATP binding"/>
    <property type="evidence" value="ECO:0007669"/>
    <property type="project" value="UniProtKB-KW"/>
</dbReference>
<dbReference type="EC" id="6.3.5.4" evidence="3"/>
<dbReference type="NCBIfam" id="TIGR01536">
    <property type="entry name" value="asn_synth_AEB"/>
    <property type="match status" value="1"/>
</dbReference>
<organism evidence="9 10">
    <name type="scientific">Candidatus Woesebacteria bacterium GWA1_41_8</name>
    <dbReference type="NCBI Taxonomy" id="1802471"/>
    <lineage>
        <taxon>Bacteria</taxon>
        <taxon>Candidatus Woeseibacteriota</taxon>
    </lineage>
</organism>
<dbReference type="PANTHER" id="PTHR43284:SF1">
    <property type="entry name" value="ASPARAGINE SYNTHETASE"/>
    <property type="match status" value="1"/>
</dbReference>
<dbReference type="AlphaFoldDB" id="A0A1F7WJW7"/>
<comment type="caution">
    <text evidence="9">The sequence shown here is derived from an EMBL/GenBank/DDBJ whole genome shotgun (WGS) entry which is preliminary data.</text>
</comment>
<evidence type="ECO:0000256" key="3">
    <source>
        <dbReference type="ARBA" id="ARBA00012737"/>
    </source>
</evidence>
<dbReference type="PANTHER" id="PTHR43284">
    <property type="entry name" value="ASPARAGINE SYNTHETASE (GLUTAMINE-HYDROLYZING)"/>
    <property type="match status" value="1"/>
</dbReference>
<dbReference type="InterPro" id="IPR006426">
    <property type="entry name" value="Asn_synth_AEB"/>
</dbReference>
<feature type="domain" description="Glutamine amidotransferase type-2" evidence="8">
    <location>
        <begin position="2"/>
        <end position="213"/>
    </location>
</feature>
<dbReference type="InterPro" id="IPR029055">
    <property type="entry name" value="Ntn_hydrolases_N"/>
</dbReference>
<dbReference type="InterPro" id="IPR017932">
    <property type="entry name" value="GATase_2_dom"/>
</dbReference>
<feature type="non-terminal residue" evidence="9">
    <location>
        <position position="283"/>
    </location>
</feature>
<comment type="similarity">
    <text evidence="2">Belongs to the asparagine synthetase family.</text>
</comment>
<protein>
    <recommendedName>
        <fullName evidence="3">asparagine synthase (glutamine-hydrolyzing)</fullName>
        <ecNumber evidence="3">6.3.5.4</ecNumber>
    </recommendedName>
</protein>
<name>A0A1F7WJW7_9BACT</name>
<dbReference type="InterPro" id="IPR001962">
    <property type="entry name" value="Asn_synthase"/>
</dbReference>
<evidence type="ECO:0000256" key="2">
    <source>
        <dbReference type="ARBA" id="ARBA00005752"/>
    </source>
</evidence>
<evidence type="ECO:0000313" key="9">
    <source>
        <dbReference type="EMBL" id="OGM03124.1"/>
    </source>
</evidence>
<dbReference type="Proteomes" id="UP000176198">
    <property type="component" value="Unassembled WGS sequence"/>
</dbReference>
<proteinExistence type="inferred from homology"/>
<dbReference type="PROSITE" id="PS51278">
    <property type="entry name" value="GATASE_TYPE_2"/>
    <property type="match status" value="1"/>
</dbReference>
<dbReference type="SUPFAM" id="SSF56235">
    <property type="entry name" value="N-terminal nucleophile aminohydrolases (Ntn hydrolases)"/>
    <property type="match status" value="1"/>
</dbReference>
<keyword evidence="5" id="KW-0067">ATP-binding</keyword>
<dbReference type="Pfam" id="PF00733">
    <property type="entry name" value="Asn_synthase"/>
    <property type="match status" value="1"/>
</dbReference>
<evidence type="ECO:0000256" key="4">
    <source>
        <dbReference type="ARBA" id="ARBA00022741"/>
    </source>
</evidence>
<evidence type="ECO:0000259" key="8">
    <source>
        <dbReference type="PROSITE" id="PS51278"/>
    </source>
</evidence>
<dbReference type="SUPFAM" id="SSF52402">
    <property type="entry name" value="Adenine nucleotide alpha hydrolases-like"/>
    <property type="match status" value="1"/>
</dbReference>
<evidence type="ECO:0000256" key="5">
    <source>
        <dbReference type="ARBA" id="ARBA00022840"/>
    </source>
</evidence>
<dbReference type="Gene3D" id="3.60.20.10">
    <property type="entry name" value="Glutamine Phosphoribosylpyrophosphate, subunit 1, domain 1"/>
    <property type="match status" value="1"/>
</dbReference>
<evidence type="ECO:0000256" key="6">
    <source>
        <dbReference type="ARBA" id="ARBA00022962"/>
    </source>
</evidence>
<accession>A0A1F7WJW7</accession>
<sequence>MCGITGFVDFGTNSSKTTLDGMLGEIVHRGPDSEGLYISSGQNAFLGVRRLSIIDLKTGDQPIKNEDGTVVVTYNGEIYNYLSLKRQLLKRGHKFRTKSDTEVLAHLYEDLGQGLSKYLNGMFAFAIWDEKNQRLTLSRDRAGIKPLFYYQKGDLLIYGSEVKTILRHPLYRKEVNEEAVFLYGYYGFIPGDVSAFGGIKKLLPGHSATFSKKGLSIEKYFALEEKKVADGESLDKLLERAVTRQLQADVPVGVFLSGGLDSSLIAYYISKARKLKSFSIGFK</sequence>
<keyword evidence="6" id="KW-0315">Glutamine amidotransferase</keyword>
<dbReference type="EMBL" id="MGFJ01000006">
    <property type="protein sequence ID" value="OGM03124.1"/>
    <property type="molecule type" value="Genomic_DNA"/>
</dbReference>
<comment type="pathway">
    <text evidence="1">Amino-acid biosynthesis; L-asparagine biosynthesis; L-asparagine from L-aspartate (L-Gln route): step 1/1.</text>
</comment>
<comment type="catalytic activity">
    <reaction evidence="7">
        <text>L-aspartate + L-glutamine + ATP + H2O = L-asparagine + L-glutamate + AMP + diphosphate + H(+)</text>
        <dbReference type="Rhea" id="RHEA:12228"/>
        <dbReference type="ChEBI" id="CHEBI:15377"/>
        <dbReference type="ChEBI" id="CHEBI:15378"/>
        <dbReference type="ChEBI" id="CHEBI:29985"/>
        <dbReference type="ChEBI" id="CHEBI:29991"/>
        <dbReference type="ChEBI" id="CHEBI:30616"/>
        <dbReference type="ChEBI" id="CHEBI:33019"/>
        <dbReference type="ChEBI" id="CHEBI:58048"/>
        <dbReference type="ChEBI" id="CHEBI:58359"/>
        <dbReference type="ChEBI" id="CHEBI:456215"/>
        <dbReference type="EC" id="6.3.5.4"/>
    </reaction>
</comment>
<dbReference type="InterPro" id="IPR051786">
    <property type="entry name" value="ASN_synthetase/amidase"/>
</dbReference>
<evidence type="ECO:0000256" key="1">
    <source>
        <dbReference type="ARBA" id="ARBA00005187"/>
    </source>
</evidence>
<dbReference type="GO" id="GO:0006529">
    <property type="term" value="P:asparagine biosynthetic process"/>
    <property type="evidence" value="ECO:0007669"/>
    <property type="project" value="InterPro"/>
</dbReference>
<keyword evidence="4" id="KW-0547">Nucleotide-binding</keyword>
<dbReference type="InterPro" id="IPR014729">
    <property type="entry name" value="Rossmann-like_a/b/a_fold"/>
</dbReference>
<dbReference type="Pfam" id="PF13537">
    <property type="entry name" value="GATase_7"/>
    <property type="match status" value="1"/>
</dbReference>
<dbReference type="Gene3D" id="3.40.50.620">
    <property type="entry name" value="HUPs"/>
    <property type="match status" value="1"/>
</dbReference>
<reference evidence="9 10" key="1">
    <citation type="journal article" date="2016" name="Nat. Commun.">
        <title>Thousands of microbial genomes shed light on interconnected biogeochemical processes in an aquifer system.</title>
        <authorList>
            <person name="Anantharaman K."/>
            <person name="Brown C.T."/>
            <person name="Hug L.A."/>
            <person name="Sharon I."/>
            <person name="Castelle C.J."/>
            <person name="Probst A.J."/>
            <person name="Thomas B.C."/>
            <person name="Singh A."/>
            <person name="Wilkins M.J."/>
            <person name="Karaoz U."/>
            <person name="Brodie E.L."/>
            <person name="Williams K.H."/>
            <person name="Hubbard S.S."/>
            <person name="Banfield J.F."/>
        </authorList>
    </citation>
    <scope>NUCLEOTIDE SEQUENCE [LARGE SCALE GENOMIC DNA]</scope>
</reference>
<dbReference type="InterPro" id="IPR033738">
    <property type="entry name" value="AsnB_N"/>
</dbReference>
<dbReference type="STRING" id="1802471.A2115_03480"/>
<evidence type="ECO:0000313" key="10">
    <source>
        <dbReference type="Proteomes" id="UP000176198"/>
    </source>
</evidence>
<dbReference type="CDD" id="cd00712">
    <property type="entry name" value="AsnB"/>
    <property type="match status" value="1"/>
</dbReference>